<feature type="domain" description="Amine oxidase" evidence="5">
    <location>
        <begin position="16"/>
        <end position="446"/>
    </location>
</feature>
<protein>
    <submittedName>
        <fullName evidence="6">FAD-dependent oxidoreductase</fullName>
    </submittedName>
</protein>
<proteinExistence type="inferred from homology"/>
<dbReference type="Pfam" id="PF01593">
    <property type="entry name" value="Amino_oxidase"/>
    <property type="match status" value="1"/>
</dbReference>
<dbReference type="SUPFAM" id="SSF54373">
    <property type="entry name" value="FAD-linked reductases, C-terminal domain"/>
    <property type="match status" value="1"/>
</dbReference>
<comment type="cofactor">
    <cofactor evidence="1">
        <name>FAD</name>
        <dbReference type="ChEBI" id="CHEBI:57692"/>
    </cofactor>
</comment>
<dbReference type="InterPro" id="IPR001613">
    <property type="entry name" value="Flavin_amine_oxidase"/>
</dbReference>
<dbReference type="InterPro" id="IPR050703">
    <property type="entry name" value="Flavin_MAO"/>
</dbReference>
<evidence type="ECO:0000259" key="5">
    <source>
        <dbReference type="Pfam" id="PF01593"/>
    </source>
</evidence>
<dbReference type="PANTHER" id="PTHR43563:SF1">
    <property type="entry name" value="AMINE OXIDASE [FLAVIN-CONTAINING] B"/>
    <property type="match status" value="1"/>
</dbReference>
<dbReference type="EMBL" id="SDPQ02000004">
    <property type="protein sequence ID" value="KAA1394320.1"/>
    <property type="molecule type" value="Genomic_DNA"/>
</dbReference>
<feature type="binding site" evidence="4">
    <location>
        <position position="16"/>
    </location>
    <ligand>
        <name>FAD</name>
        <dbReference type="ChEBI" id="CHEBI:57692"/>
    </ligand>
</feature>
<dbReference type="SUPFAM" id="SSF51905">
    <property type="entry name" value="FAD/NAD(P)-binding domain"/>
    <property type="match status" value="1"/>
</dbReference>
<accession>A0A5M4F983</accession>
<dbReference type="AlphaFoldDB" id="A0A5M4F983"/>
<feature type="binding site" evidence="4">
    <location>
        <position position="340"/>
    </location>
    <ligand>
        <name>substrate</name>
    </ligand>
</feature>
<dbReference type="RefSeq" id="WP_149690930.1">
    <property type="nucleotide sequence ID" value="NZ_SDPQ02000004.1"/>
</dbReference>
<reference evidence="6" key="1">
    <citation type="submission" date="2019-09" db="EMBL/GenBank/DDBJ databases">
        <authorList>
            <person name="Li J."/>
        </authorList>
    </citation>
    <scope>NUCLEOTIDE SEQUENCE [LARGE SCALE GENOMIC DNA]</scope>
    <source>
        <strain evidence="6">JCM 14732</strain>
    </source>
</reference>
<comment type="similarity">
    <text evidence="2">Belongs to the flavin monoamine oxidase family.</text>
</comment>
<comment type="caution">
    <text evidence="6">The sequence shown here is derived from an EMBL/GenBank/DDBJ whole genome shotgun (WGS) entry which is preliminary data.</text>
</comment>
<dbReference type="PRINTS" id="PR00757">
    <property type="entry name" value="AMINEOXDASEF"/>
</dbReference>
<dbReference type="InterPro" id="IPR036188">
    <property type="entry name" value="FAD/NAD-bd_sf"/>
</dbReference>
<evidence type="ECO:0000256" key="2">
    <source>
        <dbReference type="ARBA" id="ARBA00005995"/>
    </source>
</evidence>
<evidence type="ECO:0000256" key="3">
    <source>
        <dbReference type="ARBA" id="ARBA00023002"/>
    </source>
</evidence>
<dbReference type="Proteomes" id="UP000380867">
    <property type="component" value="Unassembled WGS sequence"/>
</dbReference>
<dbReference type="GO" id="GO:0016491">
    <property type="term" value="F:oxidoreductase activity"/>
    <property type="evidence" value="ECO:0007669"/>
    <property type="project" value="UniProtKB-KW"/>
</dbReference>
<dbReference type="InterPro" id="IPR002937">
    <property type="entry name" value="Amino_oxidase"/>
</dbReference>
<keyword evidence="3" id="KW-0560">Oxidoreductase</keyword>
<dbReference type="OrthoDB" id="337830at2"/>
<sequence>MTNQEVDVLVVGAGATGLSAAYALQRAGRSVLVLESRERVGGRLWTDEVDGVDLEIGGQWVSPDQDALLAMLGELGLETFERHREGESIYVGLDGQRRTFTGEQLPVAHAVEAEMARLTALLDELSGQMDPARPWDMPGARELDQVTFLGWLEQNCSEPEARDNIGMFIAQAMLTKPAHTFSALQAVHMAASAGSFSNLVDSEFILDKRVIGGLQQVPLRLAERLGSAVRTGRDVEKVAWTDAGVTVSSGDLTVSARHLVLAIPPTAVTRVRFEPPLPSIQRETRQHQSFGQVIKVHATYESPFWRDAGLSGTAFSPYEVVHEAYDNTNHDEPRGTLVGFVSDLQADAVLRLSADERREVVLSSLSTYFGPQAAAPLTYFESDWTSEELGSGAYGSSFDVGGLTRFGPRLREPVGPIQIGSSDVAGLGFQHVDGALRVGAELAEAIVEG</sequence>
<dbReference type="Gene3D" id="3.50.50.60">
    <property type="entry name" value="FAD/NAD(P)-binding domain"/>
    <property type="match status" value="1"/>
</dbReference>
<evidence type="ECO:0000256" key="4">
    <source>
        <dbReference type="PIRSR" id="PIRSR601613-1"/>
    </source>
</evidence>
<feature type="binding site" evidence="4">
    <location>
        <position position="235"/>
    </location>
    <ligand>
        <name>FAD</name>
        <dbReference type="ChEBI" id="CHEBI:57692"/>
    </ligand>
</feature>
<name>A0A5M4F983_9ACTN</name>
<evidence type="ECO:0000256" key="1">
    <source>
        <dbReference type="ARBA" id="ARBA00001974"/>
    </source>
</evidence>
<gene>
    <name evidence="6" type="ORF">ESP70_019150</name>
</gene>
<dbReference type="PANTHER" id="PTHR43563">
    <property type="entry name" value="AMINE OXIDASE"/>
    <property type="match status" value="1"/>
</dbReference>
<evidence type="ECO:0000313" key="7">
    <source>
        <dbReference type="Proteomes" id="UP000380867"/>
    </source>
</evidence>
<organism evidence="6 7">
    <name type="scientific">Aeromicrobium ginsengisoli</name>
    <dbReference type="NCBI Taxonomy" id="363867"/>
    <lineage>
        <taxon>Bacteria</taxon>
        <taxon>Bacillati</taxon>
        <taxon>Actinomycetota</taxon>
        <taxon>Actinomycetes</taxon>
        <taxon>Propionibacteriales</taxon>
        <taxon>Nocardioidaceae</taxon>
        <taxon>Aeromicrobium</taxon>
    </lineage>
</organism>
<evidence type="ECO:0000313" key="6">
    <source>
        <dbReference type="EMBL" id="KAA1394320.1"/>
    </source>
</evidence>
<keyword evidence="7" id="KW-1185">Reference proteome</keyword>